<dbReference type="Proteomes" id="UP001239111">
    <property type="component" value="Chromosome 1"/>
</dbReference>
<gene>
    <name evidence="1" type="ORF">QAD02_020351</name>
</gene>
<dbReference type="EMBL" id="CM056741">
    <property type="protein sequence ID" value="KAJ8684559.1"/>
    <property type="molecule type" value="Genomic_DNA"/>
</dbReference>
<protein>
    <submittedName>
        <fullName evidence="1">Uncharacterized protein</fullName>
    </submittedName>
</protein>
<name>A0ACC2PPN6_9HYME</name>
<organism evidence="1 2">
    <name type="scientific">Eretmocerus hayati</name>
    <dbReference type="NCBI Taxonomy" id="131215"/>
    <lineage>
        <taxon>Eukaryota</taxon>
        <taxon>Metazoa</taxon>
        <taxon>Ecdysozoa</taxon>
        <taxon>Arthropoda</taxon>
        <taxon>Hexapoda</taxon>
        <taxon>Insecta</taxon>
        <taxon>Pterygota</taxon>
        <taxon>Neoptera</taxon>
        <taxon>Endopterygota</taxon>
        <taxon>Hymenoptera</taxon>
        <taxon>Apocrita</taxon>
        <taxon>Proctotrupomorpha</taxon>
        <taxon>Chalcidoidea</taxon>
        <taxon>Aphelinidae</taxon>
        <taxon>Aphelininae</taxon>
        <taxon>Eretmocerus</taxon>
    </lineage>
</organism>
<evidence type="ECO:0000313" key="2">
    <source>
        <dbReference type="Proteomes" id="UP001239111"/>
    </source>
</evidence>
<proteinExistence type="predicted"/>
<reference evidence="1" key="1">
    <citation type="submission" date="2023-04" db="EMBL/GenBank/DDBJ databases">
        <title>A chromosome-level genome assembly of the parasitoid wasp Eretmocerus hayati.</title>
        <authorList>
            <person name="Zhong Y."/>
            <person name="Liu S."/>
            <person name="Liu Y."/>
        </authorList>
    </citation>
    <scope>NUCLEOTIDE SEQUENCE</scope>
    <source>
        <strain evidence="1">ZJU_SS_LIU_2023</strain>
    </source>
</reference>
<comment type="caution">
    <text evidence="1">The sequence shown here is derived from an EMBL/GenBank/DDBJ whole genome shotgun (WGS) entry which is preliminary data.</text>
</comment>
<evidence type="ECO:0000313" key="1">
    <source>
        <dbReference type="EMBL" id="KAJ8684559.1"/>
    </source>
</evidence>
<accession>A0ACC2PPN6</accession>
<keyword evidence="2" id="KW-1185">Reference proteome</keyword>
<sequence>MNNSQPTGGGEQTTTEEALSGFLHCKDDEIAQLKRQIAEMTRPQSSNQPPNELAGPLRQNTLRKETLGQVRRRIDGDNDAGGSLDSGDKDLIGENEGKNGGNRAPARGTGGLSSDVIMPDGDDSGLGKSDAEPPRHSDSLGESGAGLASGAIVMAEGGAGLAGAGIALAEDSAGQSGSAAGLASGGARRVRCGTVVHLGTMVLAEGGAELTGLDVALDAHGTGKSGGETG</sequence>